<evidence type="ECO:0000313" key="4">
    <source>
        <dbReference type="EMBL" id="GFO45329.1"/>
    </source>
</evidence>
<organism evidence="4 5">
    <name type="scientific">Plakobranchus ocellatus</name>
    <dbReference type="NCBI Taxonomy" id="259542"/>
    <lineage>
        <taxon>Eukaryota</taxon>
        <taxon>Metazoa</taxon>
        <taxon>Spiralia</taxon>
        <taxon>Lophotrochozoa</taxon>
        <taxon>Mollusca</taxon>
        <taxon>Gastropoda</taxon>
        <taxon>Heterobranchia</taxon>
        <taxon>Euthyneura</taxon>
        <taxon>Panpulmonata</taxon>
        <taxon>Sacoglossa</taxon>
        <taxon>Placobranchoidea</taxon>
        <taxon>Plakobranchidae</taxon>
        <taxon>Plakobranchus</taxon>
    </lineage>
</organism>
<dbReference type="EMBL" id="BLXT01008056">
    <property type="protein sequence ID" value="GFO45329.1"/>
    <property type="molecule type" value="Genomic_DNA"/>
</dbReference>
<dbReference type="SUPFAM" id="SSF48239">
    <property type="entry name" value="Terpenoid cyclases/Protein prenyltransferases"/>
    <property type="match status" value="1"/>
</dbReference>
<evidence type="ECO:0000259" key="3">
    <source>
        <dbReference type="SMART" id="SM01361"/>
    </source>
</evidence>
<accession>A0AAV4DMX5</accession>
<feature type="region of interest" description="Disordered" evidence="1">
    <location>
        <begin position="154"/>
        <end position="188"/>
    </location>
</feature>
<dbReference type="InterPro" id="IPR009048">
    <property type="entry name" value="A-macroglobulin_rcpt-bd"/>
</dbReference>
<keyword evidence="2" id="KW-0812">Transmembrane</keyword>
<keyword evidence="2" id="KW-1133">Transmembrane helix</keyword>
<dbReference type="InterPro" id="IPR050473">
    <property type="entry name" value="A2M/Complement_sys"/>
</dbReference>
<dbReference type="PANTHER" id="PTHR11412:SF146">
    <property type="entry name" value="CD109 ANTIGEN"/>
    <property type="match status" value="1"/>
</dbReference>
<dbReference type="PANTHER" id="PTHR11412">
    <property type="entry name" value="MACROGLOBULIN / COMPLEMENT"/>
    <property type="match status" value="1"/>
</dbReference>
<dbReference type="InterPro" id="IPR008930">
    <property type="entry name" value="Terpenoid_cyclase/PrenylTrfase"/>
</dbReference>
<dbReference type="AlphaFoldDB" id="A0AAV4DMX5"/>
<keyword evidence="2" id="KW-0472">Membrane</keyword>
<dbReference type="GO" id="GO:0005615">
    <property type="term" value="C:extracellular space"/>
    <property type="evidence" value="ECO:0007669"/>
    <property type="project" value="InterPro"/>
</dbReference>
<sequence>MPAAPQCTILCQGCKIIGRDSFVFQTTAYALMAHIQSNRFGKTERDLTMTWMNSMRNSFAGFSSTQDTIVAMEALSMYASQDPNRNEFDLDVSLTVSTDRDWSQSVHIPENDFTRVYRTYVSCLWSNHGCLSLGDVHLVLKDVIASQGVCDDAFANTDDNEDGGDDDDEERKGDDDDDDDDDDGNMLPEHRVFGFIRSVSKGVGRAMLQLTTTKRVEFQKYLKTQMHYDNDPNKDLIQFFDIDHSLDFTGRNNSIMFLRFCCSWAYTERSLTSGLAVLEADLPTGYVVMNDTLRDYVRSGVVPNLRRAEFYGRKVVYYFDFLDQSKTCVDIRADRWYPVANITRENRVRVYDYYEPGMHSTRNYTVEDLHHMNICLACGSHQCPYCPNFNTAATLARAGFLTWLLLLLVFATWQCWLRRPGR</sequence>
<dbReference type="Proteomes" id="UP000735302">
    <property type="component" value="Unassembled WGS sequence"/>
</dbReference>
<dbReference type="InterPro" id="IPR011626">
    <property type="entry name" value="Alpha-macroglobulin_TED"/>
</dbReference>
<proteinExistence type="predicted"/>
<feature type="compositionally biased region" description="Acidic residues" evidence="1">
    <location>
        <begin position="158"/>
        <end position="184"/>
    </location>
</feature>
<dbReference type="Pfam" id="PF07678">
    <property type="entry name" value="TED_complement"/>
    <property type="match status" value="1"/>
</dbReference>
<protein>
    <submittedName>
        <fullName evidence="4">Macroglobulin complement-related 2</fullName>
    </submittedName>
</protein>
<dbReference type="Gene3D" id="2.60.40.690">
    <property type="entry name" value="Alpha-macroglobulin, receptor-binding domain"/>
    <property type="match status" value="1"/>
</dbReference>
<keyword evidence="5" id="KW-1185">Reference proteome</keyword>
<comment type="caution">
    <text evidence="4">The sequence shown here is derived from an EMBL/GenBank/DDBJ whole genome shotgun (WGS) entry which is preliminary data.</text>
</comment>
<name>A0AAV4DMX5_9GAST</name>
<feature type="transmembrane region" description="Helical" evidence="2">
    <location>
        <begin position="395"/>
        <end position="417"/>
    </location>
</feature>
<dbReference type="Gene3D" id="1.50.10.20">
    <property type="match status" value="1"/>
</dbReference>
<gene>
    <name evidence="4" type="ORF">PoB_007183400</name>
</gene>
<dbReference type="InterPro" id="IPR036595">
    <property type="entry name" value="A-macroglobulin_rcpt-bd_sf"/>
</dbReference>
<reference evidence="4 5" key="1">
    <citation type="journal article" date="2021" name="Elife">
        <title>Chloroplast acquisition without the gene transfer in kleptoplastic sea slugs, Plakobranchus ocellatus.</title>
        <authorList>
            <person name="Maeda T."/>
            <person name="Takahashi S."/>
            <person name="Yoshida T."/>
            <person name="Shimamura S."/>
            <person name="Takaki Y."/>
            <person name="Nagai Y."/>
            <person name="Toyoda A."/>
            <person name="Suzuki Y."/>
            <person name="Arimoto A."/>
            <person name="Ishii H."/>
            <person name="Satoh N."/>
            <person name="Nishiyama T."/>
            <person name="Hasebe M."/>
            <person name="Maruyama T."/>
            <person name="Minagawa J."/>
            <person name="Obokata J."/>
            <person name="Shigenobu S."/>
        </authorList>
    </citation>
    <scope>NUCLEOTIDE SEQUENCE [LARGE SCALE GENOMIC DNA]</scope>
</reference>
<dbReference type="SUPFAM" id="SSF49410">
    <property type="entry name" value="Alpha-macroglobulin receptor domain"/>
    <property type="match status" value="1"/>
</dbReference>
<evidence type="ECO:0000313" key="5">
    <source>
        <dbReference type="Proteomes" id="UP000735302"/>
    </source>
</evidence>
<dbReference type="SMART" id="SM01361">
    <property type="entry name" value="A2M_recep"/>
    <property type="match status" value="1"/>
</dbReference>
<feature type="domain" description="Alpha-macroglobulin receptor-binding" evidence="3">
    <location>
        <begin position="273"/>
        <end position="364"/>
    </location>
</feature>
<dbReference type="Pfam" id="PF07677">
    <property type="entry name" value="A2M_recep"/>
    <property type="match status" value="1"/>
</dbReference>
<evidence type="ECO:0000256" key="2">
    <source>
        <dbReference type="SAM" id="Phobius"/>
    </source>
</evidence>
<evidence type="ECO:0000256" key="1">
    <source>
        <dbReference type="SAM" id="MobiDB-lite"/>
    </source>
</evidence>